<evidence type="ECO:0008006" key="4">
    <source>
        <dbReference type="Google" id="ProtNLM"/>
    </source>
</evidence>
<feature type="chain" id="PRO_5001460808" description="Cytochrome c domain-containing protein" evidence="1">
    <location>
        <begin position="30"/>
        <end position="721"/>
    </location>
</feature>
<evidence type="ECO:0000313" key="3">
    <source>
        <dbReference type="Proteomes" id="UP000020218"/>
    </source>
</evidence>
<comment type="caution">
    <text evidence="2">The sequence shown here is derived from an EMBL/GenBank/DDBJ whole genome shotgun (WGS) entry which is preliminary data.</text>
</comment>
<dbReference type="PATRIC" id="fig|1454001.3.peg.3209"/>
<name>A0A011M798_9PROT</name>
<feature type="signal peptide" evidence="1">
    <location>
        <begin position="1"/>
        <end position="29"/>
    </location>
</feature>
<keyword evidence="3" id="KW-1185">Reference proteome</keyword>
<evidence type="ECO:0000313" key="2">
    <source>
        <dbReference type="EMBL" id="EXI65493.1"/>
    </source>
</evidence>
<sequence length="721" mass="76324">MSPRCPRRLLPALVLGLACSLPTASGSSAAERGVPAWVVDPSHPGDNLPRHGRSLFDRLFAVSRGGQVEIELPVPFSALLARIDTQLQPAADGSLPAVKSVLIPLGRSLQRTAAAPDYFAFPRVVAAVDRPPANATALLLKDRLYIGYQERSAVLEVISYNEEEGRFEFQLVKDYRAGGRPRVFYANRMLCFACHQNGAPIFARALWDETNANPRVASELLASGGSFHGIAARRGVDLPYTIDNASDRANGFALTQLLWRQGCGGDEPAAQRCRAGLFAASLRDALSGSQLWPGDATFADVVAAPLIREARRRWPQGLAIGNADLPNRDPLAGVAELPANPARRAGLSHVAVAFDPLLPRAAVDIWQAEAPDALRRVTAGLAEFISEADRQRLAAILAGAAPVAGSEIRLACRFEENAAGSQRAFRCTGPGNGVVEGQVELRGGRPRAGLLTRLTLPGGTALSGIELVGNGKPTTTRATLRPRRAGTDAGGSGLPRTAAGDAIVGFDLTHGVDRASGEIGIRLRHDFAVAQRAIERLLAGPAAAALFGAAPFPRQPLLQALFAELGAPLPAACCQAAALLPPARLELAAVAPGSAGSDATSRGFQPYCAACHQSAETFPPNFLQGNTEEVAARLRHCAPRLYVRLAMADEPPARRQKTPMPPESLLPVFGSDVDGWRNSPARKALLAQVGDWLRAENGQEPRLEVLLAGGYEALRPCLPAP</sequence>
<proteinExistence type="predicted"/>
<keyword evidence="1" id="KW-0732">Signal</keyword>
<dbReference type="PROSITE" id="PS51257">
    <property type="entry name" value="PROKAR_LIPOPROTEIN"/>
    <property type="match status" value="1"/>
</dbReference>
<protein>
    <recommendedName>
        <fullName evidence="4">Cytochrome c domain-containing protein</fullName>
    </recommendedName>
</protein>
<dbReference type="AlphaFoldDB" id="A0A011M798"/>
<evidence type="ECO:0000256" key="1">
    <source>
        <dbReference type="SAM" id="SignalP"/>
    </source>
</evidence>
<accession>A0A011M798</accession>
<organism evidence="2 3">
    <name type="scientific">Candidatus Accumulibacter adjunctus</name>
    <dbReference type="NCBI Taxonomy" id="1454001"/>
    <lineage>
        <taxon>Bacteria</taxon>
        <taxon>Pseudomonadati</taxon>
        <taxon>Pseudomonadota</taxon>
        <taxon>Betaproteobacteria</taxon>
        <taxon>Candidatus Accumulibacter</taxon>
    </lineage>
</organism>
<dbReference type="STRING" id="1454001.AW08_03164"/>
<dbReference type="EMBL" id="JFAX01000022">
    <property type="protein sequence ID" value="EXI65493.1"/>
    <property type="molecule type" value="Genomic_DNA"/>
</dbReference>
<gene>
    <name evidence="2" type="ORF">AW08_03164</name>
</gene>
<reference evidence="2" key="1">
    <citation type="submission" date="2014-02" db="EMBL/GenBank/DDBJ databases">
        <title>Expanding our view of genomic diversity in Candidatus Accumulibacter clades.</title>
        <authorList>
            <person name="Skennerton C.T."/>
            <person name="Barr J.J."/>
            <person name="Slater F.R."/>
            <person name="Bond P.L."/>
            <person name="Tyson G.W."/>
        </authorList>
    </citation>
    <scope>NUCLEOTIDE SEQUENCE [LARGE SCALE GENOMIC DNA]</scope>
</reference>
<dbReference type="Proteomes" id="UP000020218">
    <property type="component" value="Unassembled WGS sequence"/>
</dbReference>